<feature type="region of interest" description="Disordered" evidence="1">
    <location>
        <begin position="1"/>
        <end position="50"/>
    </location>
</feature>
<protein>
    <submittedName>
        <fullName evidence="2">Uncharacterized protein</fullName>
    </submittedName>
</protein>
<reference evidence="2 3" key="1">
    <citation type="submission" date="2017-06" db="EMBL/GenBank/DDBJ databases">
        <title>Comparative genomic analysis of Ambrosia Fusariam Clade fungi.</title>
        <authorList>
            <person name="Stajich J.E."/>
            <person name="Carrillo J."/>
            <person name="Kijimoto T."/>
            <person name="Eskalen A."/>
            <person name="O'Donnell K."/>
            <person name="Kasson M."/>
        </authorList>
    </citation>
    <scope>NUCLEOTIDE SEQUENCE [LARGE SCALE GENOMIC DNA]</scope>
    <source>
        <strain evidence="2">UCR3666</strain>
    </source>
</reference>
<evidence type="ECO:0000313" key="2">
    <source>
        <dbReference type="EMBL" id="RMJ09321.1"/>
    </source>
</evidence>
<name>A0A3M2RVL0_9HYPO</name>
<sequence>MSEILPRPIPSQAAEATTPIPNNNDPAQEEKRSAEEIEKEKTKRRQRTRQLNRNNYHAFLQFDVPPDTNSRFCQAHTHCKFEEPLVRSRYRVCLHGARRTYYHPECFEDRHDVYFMIPKHFHMDDPEMCGLMIHKWFEHNRLVDLDAIAEYILQDCCYRLGMLEPDQPMPELRDYTTESENRCSLKDLVDNPMCGCFRKKALALAGEGSPTRMLLESEIE</sequence>
<keyword evidence="3" id="KW-1185">Reference proteome</keyword>
<dbReference type="AlphaFoldDB" id="A0A3M2RVL0"/>
<dbReference type="OrthoDB" id="4972800at2759"/>
<feature type="compositionally biased region" description="Basic and acidic residues" evidence="1">
    <location>
        <begin position="28"/>
        <end position="41"/>
    </location>
</feature>
<evidence type="ECO:0000313" key="3">
    <source>
        <dbReference type="Proteomes" id="UP000277212"/>
    </source>
</evidence>
<proteinExistence type="predicted"/>
<dbReference type="EMBL" id="NKUJ01000247">
    <property type="protein sequence ID" value="RMJ09321.1"/>
    <property type="molecule type" value="Genomic_DNA"/>
</dbReference>
<dbReference type="Proteomes" id="UP000277212">
    <property type="component" value="Unassembled WGS sequence"/>
</dbReference>
<accession>A0A3M2RVL0</accession>
<evidence type="ECO:0000256" key="1">
    <source>
        <dbReference type="SAM" id="MobiDB-lite"/>
    </source>
</evidence>
<organism evidence="2 3">
    <name type="scientific">Fusarium kuroshium</name>
    <dbReference type="NCBI Taxonomy" id="2010991"/>
    <lineage>
        <taxon>Eukaryota</taxon>
        <taxon>Fungi</taxon>
        <taxon>Dikarya</taxon>
        <taxon>Ascomycota</taxon>
        <taxon>Pezizomycotina</taxon>
        <taxon>Sordariomycetes</taxon>
        <taxon>Hypocreomycetidae</taxon>
        <taxon>Hypocreales</taxon>
        <taxon>Nectriaceae</taxon>
        <taxon>Fusarium</taxon>
        <taxon>Fusarium solani species complex</taxon>
    </lineage>
</organism>
<comment type="caution">
    <text evidence="2">The sequence shown here is derived from an EMBL/GenBank/DDBJ whole genome shotgun (WGS) entry which is preliminary data.</text>
</comment>
<gene>
    <name evidence="2" type="ORF">CDV36_011052</name>
</gene>